<dbReference type="PANTHER" id="PTHR43739:SF5">
    <property type="entry name" value="EXO-ALPHA-SIALIDASE"/>
    <property type="match status" value="1"/>
</dbReference>
<dbReference type="AlphaFoldDB" id="A0A9D1KQM9"/>
<gene>
    <name evidence="4" type="ORF">IAA60_04745</name>
</gene>
<dbReference type="CDD" id="cd15482">
    <property type="entry name" value="Sialidase_non-viral"/>
    <property type="match status" value="2"/>
</dbReference>
<accession>A0A9D1KQM9</accession>
<dbReference type="InterPro" id="IPR031778">
    <property type="entry name" value="Sortilin_N"/>
</dbReference>
<dbReference type="Pfam" id="PF15902">
    <property type="entry name" value="Sortilin-Vps10"/>
    <property type="match status" value="1"/>
</dbReference>
<protein>
    <recommendedName>
        <fullName evidence="3">Sortilin N-terminal domain-containing protein</fullName>
    </recommendedName>
</protein>
<feature type="domain" description="Sortilin N-terminal" evidence="3">
    <location>
        <begin position="609"/>
        <end position="731"/>
    </location>
</feature>
<keyword evidence="2" id="KW-0732">Signal</keyword>
<feature type="signal peptide" evidence="2">
    <location>
        <begin position="1"/>
        <end position="22"/>
    </location>
</feature>
<dbReference type="SUPFAM" id="SSF110296">
    <property type="entry name" value="Oligoxyloglucan reducing end-specific cellobiohydrolase"/>
    <property type="match status" value="2"/>
</dbReference>
<dbReference type="InterPro" id="IPR052025">
    <property type="entry name" value="Xyloglucanase_GH74"/>
</dbReference>
<organism evidence="4 5">
    <name type="scientific">Candidatus Ornithomonoglobus intestinigallinarum</name>
    <dbReference type="NCBI Taxonomy" id="2840894"/>
    <lineage>
        <taxon>Bacteria</taxon>
        <taxon>Bacillati</taxon>
        <taxon>Bacillota</taxon>
        <taxon>Clostridia</taxon>
        <taxon>Candidatus Ornithomonoglobus</taxon>
    </lineage>
</organism>
<dbReference type="Gene3D" id="2.130.10.10">
    <property type="entry name" value="YVTN repeat-like/Quinoprotein amine dehydrogenase"/>
    <property type="match status" value="4"/>
</dbReference>
<keyword evidence="1" id="KW-0677">Repeat</keyword>
<dbReference type="EMBL" id="DVLU01000043">
    <property type="protein sequence ID" value="HIT85201.1"/>
    <property type="molecule type" value="Genomic_DNA"/>
</dbReference>
<dbReference type="PANTHER" id="PTHR43739">
    <property type="entry name" value="XYLOGLUCANASE (EUROFUNG)"/>
    <property type="match status" value="1"/>
</dbReference>
<feature type="non-terminal residue" evidence="4">
    <location>
        <position position="990"/>
    </location>
</feature>
<reference evidence="4" key="2">
    <citation type="journal article" date="2021" name="PeerJ">
        <title>Extensive microbial diversity within the chicken gut microbiome revealed by metagenomics and culture.</title>
        <authorList>
            <person name="Gilroy R."/>
            <person name="Ravi A."/>
            <person name="Getino M."/>
            <person name="Pursley I."/>
            <person name="Horton D.L."/>
            <person name="Alikhan N.F."/>
            <person name="Baker D."/>
            <person name="Gharbi K."/>
            <person name="Hall N."/>
            <person name="Watson M."/>
            <person name="Adriaenssens E.M."/>
            <person name="Foster-Nyarko E."/>
            <person name="Jarju S."/>
            <person name="Secka A."/>
            <person name="Antonio M."/>
            <person name="Oren A."/>
            <person name="Chaudhuri R.R."/>
            <person name="La Ragione R."/>
            <person name="Hildebrand F."/>
            <person name="Pallen M.J."/>
        </authorList>
    </citation>
    <scope>NUCLEOTIDE SEQUENCE</scope>
    <source>
        <strain evidence="4">CHK181-108</strain>
    </source>
</reference>
<feature type="chain" id="PRO_5039565115" description="Sortilin N-terminal domain-containing protein" evidence="2">
    <location>
        <begin position="23"/>
        <end position="990"/>
    </location>
</feature>
<evidence type="ECO:0000313" key="4">
    <source>
        <dbReference type="EMBL" id="HIT85201.1"/>
    </source>
</evidence>
<dbReference type="InterPro" id="IPR036278">
    <property type="entry name" value="Sialidase_sf"/>
</dbReference>
<sequence>MKKIIKKSVSLFMAAAVSAGMAAVPSSGKESGEAPGQAVFLSADGKVLNNIITPDNAAFEIKTSEKTEDGKEAVDGSYVTRATTGSYNGIPVFDVNGNSGNEYILLFTVSLKDKMPMEHIKLGYEYGTPYWNDTYYSNGGALYLGETVTPWPEGTDIYTSDTGADGSWQKIYSKASMEGELLTEKRPEEIWDASDGLRTYYDFDLGARFEAKYVRIAVKAVKPWLGAINIPEIEIYGDVPPAAEEPSPQPNEGSLSVWSKTVDGGENVKRGTVPVITYTFNRSLGTADRSMVLIDGEKNSGLVQHAFIDALNDKKLHVVMYGDKLENNRSYTVSLTGGIKSAAGVPLTGSSEAVFTTAVDYSGGTSYSDLPELNGTSESGSGMFYGTGEYDVYNERGSVWQQVPLVSQELRDKGISGGEGGQWLQAIECDTEDGQLLFAGVDIGGIVRSTDGGKTWERSGSEFSAKGCVDFEIDPNNKNRVLAVGSFGEVPENGIYLSEDMGKTWKQVLSYRFNGQRDTRKQLAWDKSSYDAEIGGSRIGYWSNLYRLTADNEGAGTEWTKPESDRKGGLYKTEDGGKTWFCVNEAMSDSVIEVNPNDGTVYAGNASGFFRSTDGGRTFTNIIGNEPVYGLEVINTRPDNVYINDSRGVLVSADKGQSFTRINAVNFPVKTDLSDVRNITRDLAVSPANPNYMIVDARDYINYNSRIYYSHDGGATWNKAGYDTSKDFFYYHNRQHPFAWHPTDENKVWSFGGDWIASSSDGGKNFAWDANGYCGTPPGGRLTFNTYNPNLILLSAQDLFGAFSGDGGYTWEPFDLEESYGFKCAYGAIALDENVFVMAEAEGWGSERTLKVSRDGGKTFEGSLPLKYGTARRSTSFILSPSDPDTVFAGEYVSRDGAKTWTEMDGCYTVLAVNNYHNKEIYGIGHGSDWWEEIIVCSYDNGDTWYPFSKTYSDDMLVTREGTAETSPHMWDIEYDGINDILYYMQGNIN</sequence>
<reference evidence="4" key="1">
    <citation type="submission" date="2020-10" db="EMBL/GenBank/DDBJ databases">
        <authorList>
            <person name="Gilroy R."/>
        </authorList>
    </citation>
    <scope>NUCLEOTIDE SEQUENCE</scope>
    <source>
        <strain evidence="4">CHK181-108</strain>
    </source>
</reference>
<dbReference type="GO" id="GO:0010411">
    <property type="term" value="P:xyloglucan metabolic process"/>
    <property type="evidence" value="ECO:0007669"/>
    <property type="project" value="TreeGrafter"/>
</dbReference>
<name>A0A9D1KQM9_9FIRM</name>
<proteinExistence type="predicted"/>
<evidence type="ECO:0000256" key="1">
    <source>
        <dbReference type="ARBA" id="ARBA00022737"/>
    </source>
</evidence>
<comment type="caution">
    <text evidence="4">The sequence shown here is derived from an EMBL/GenBank/DDBJ whole genome shotgun (WGS) entry which is preliminary data.</text>
</comment>
<evidence type="ECO:0000256" key="2">
    <source>
        <dbReference type="SAM" id="SignalP"/>
    </source>
</evidence>
<dbReference type="SUPFAM" id="SSF50939">
    <property type="entry name" value="Sialidases"/>
    <property type="match status" value="1"/>
</dbReference>
<dbReference type="Proteomes" id="UP000824165">
    <property type="component" value="Unassembled WGS sequence"/>
</dbReference>
<evidence type="ECO:0000313" key="5">
    <source>
        <dbReference type="Proteomes" id="UP000824165"/>
    </source>
</evidence>
<evidence type="ECO:0000259" key="3">
    <source>
        <dbReference type="Pfam" id="PF15902"/>
    </source>
</evidence>
<dbReference type="InterPro" id="IPR015943">
    <property type="entry name" value="WD40/YVTN_repeat-like_dom_sf"/>
</dbReference>